<proteinExistence type="predicted"/>
<reference evidence="3" key="1">
    <citation type="submission" date="2020-09" db="EMBL/GenBank/DDBJ databases">
        <authorList>
            <person name="Kikuchi T."/>
        </authorList>
    </citation>
    <scope>NUCLEOTIDE SEQUENCE</scope>
    <source>
        <strain evidence="3">SH1</strain>
    </source>
</reference>
<dbReference type="SUPFAM" id="SSF56496">
    <property type="entry name" value="Fibrinogen C-terminal domain-like"/>
    <property type="match status" value="1"/>
</dbReference>
<keyword evidence="1" id="KW-0732">Signal</keyword>
<gene>
    <name evidence="3" type="ORF">BOKJ2_LOCUS3647</name>
</gene>
<dbReference type="EMBL" id="CAJFCW020000002">
    <property type="protein sequence ID" value="CAG9093246.1"/>
    <property type="molecule type" value="Genomic_DNA"/>
</dbReference>
<name>A0A811K6I9_9BILA</name>
<evidence type="ECO:0000313" key="4">
    <source>
        <dbReference type="Proteomes" id="UP000614601"/>
    </source>
</evidence>
<keyword evidence="4" id="KW-1185">Reference proteome</keyword>
<evidence type="ECO:0000256" key="1">
    <source>
        <dbReference type="SAM" id="SignalP"/>
    </source>
</evidence>
<dbReference type="PANTHER" id="PTHR19143">
    <property type="entry name" value="FIBRINOGEN/TENASCIN/ANGIOPOEITIN"/>
    <property type="match status" value="1"/>
</dbReference>
<dbReference type="InterPro" id="IPR014716">
    <property type="entry name" value="Fibrinogen_a/b/g_C_1"/>
</dbReference>
<dbReference type="PROSITE" id="PS51406">
    <property type="entry name" value="FIBRINOGEN_C_2"/>
    <property type="match status" value="1"/>
</dbReference>
<evidence type="ECO:0000313" key="3">
    <source>
        <dbReference type="EMBL" id="CAD5211344.1"/>
    </source>
</evidence>
<dbReference type="OrthoDB" id="7972392at2759"/>
<dbReference type="SMART" id="SM00186">
    <property type="entry name" value="FBG"/>
    <property type="match status" value="1"/>
</dbReference>
<feature type="domain" description="Fibrinogen C-terminal" evidence="2">
    <location>
        <begin position="19"/>
        <end position="264"/>
    </location>
</feature>
<dbReference type="Proteomes" id="UP000783686">
    <property type="component" value="Unassembled WGS sequence"/>
</dbReference>
<feature type="signal peptide" evidence="1">
    <location>
        <begin position="1"/>
        <end position="21"/>
    </location>
</feature>
<dbReference type="InterPro" id="IPR036056">
    <property type="entry name" value="Fibrinogen-like_C"/>
</dbReference>
<dbReference type="InterPro" id="IPR002181">
    <property type="entry name" value="Fibrinogen_a/b/g_C_dom"/>
</dbReference>
<accession>A0A811K6I9</accession>
<dbReference type="PANTHER" id="PTHR19143:SF327">
    <property type="entry name" value="FI21813P1-RELATED"/>
    <property type="match status" value="1"/>
</dbReference>
<organism evidence="3 4">
    <name type="scientific">Bursaphelenchus okinawaensis</name>
    <dbReference type="NCBI Taxonomy" id="465554"/>
    <lineage>
        <taxon>Eukaryota</taxon>
        <taxon>Metazoa</taxon>
        <taxon>Ecdysozoa</taxon>
        <taxon>Nematoda</taxon>
        <taxon>Chromadorea</taxon>
        <taxon>Rhabditida</taxon>
        <taxon>Tylenchina</taxon>
        <taxon>Tylenchomorpha</taxon>
        <taxon>Aphelenchoidea</taxon>
        <taxon>Aphelenchoididae</taxon>
        <taxon>Bursaphelenchus</taxon>
    </lineage>
</organism>
<dbReference type="InterPro" id="IPR050373">
    <property type="entry name" value="Fibrinogen_C-term_domain"/>
</dbReference>
<evidence type="ECO:0000259" key="2">
    <source>
        <dbReference type="PROSITE" id="PS51406"/>
    </source>
</evidence>
<feature type="chain" id="PRO_5035681463" description="Fibrinogen C-terminal domain-containing protein" evidence="1">
    <location>
        <begin position="22"/>
        <end position="273"/>
    </location>
</feature>
<dbReference type="EMBL" id="CAJFDH010000002">
    <property type="protein sequence ID" value="CAD5211344.1"/>
    <property type="molecule type" value="Genomic_DNA"/>
</dbReference>
<comment type="caution">
    <text evidence="3">The sequence shown here is derived from an EMBL/GenBank/DDBJ whole genome shotgun (WGS) entry which is preliminary data.</text>
</comment>
<dbReference type="Proteomes" id="UP000614601">
    <property type="component" value="Unassembled WGS sequence"/>
</dbReference>
<protein>
    <recommendedName>
        <fullName evidence="2">Fibrinogen C-terminal domain-containing protein</fullName>
    </recommendedName>
</protein>
<dbReference type="Pfam" id="PF00147">
    <property type="entry name" value="Fibrinogen_C"/>
    <property type="match status" value="1"/>
</dbReference>
<dbReference type="AlphaFoldDB" id="A0A811K6I9"/>
<dbReference type="Gene3D" id="3.90.215.10">
    <property type="entry name" value="Gamma Fibrinogen, chain A, domain 1"/>
    <property type="match status" value="1"/>
</dbReference>
<sequence>MSLLVISKIFTFFSILSTVVSHKDTLTCQDLYKTRNISSAIYEIKTRSGPKWAYCDSDQRGGGWTIIQQRNGMTGEPFWNRTWDEFKHGFGAVHPLGEYWLGNDILHDITTRGQKPALLRIEIFGDRTPGSDWNDVYLVAEYDIKVDNETMNYQLDITAKRPKKESNITVDHEYFVGNASFGWYDITTSKKAPFSTIDRINDPLPKCITKFHFGGWWSQNCATVSLNGEYEPEQFGGGYGMSWLYSGKRFIHPRMTRMMIRQLWDDFDINNDI</sequence>
<dbReference type="GO" id="GO:0005615">
    <property type="term" value="C:extracellular space"/>
    <property type="evidence" value="ECO:0007669"/>
    <property type="project" value="TreeGrafter"/>
</dbReference>